<evidence type="ECO:0000259" key="4">
    <source>
        <dbReference type="PROSITE" id="PS51084"/>
    </source>
</evidence>
<dbReference type="CDD" id="cd01276">
    <property type="entry name" value="PKCI_related"/>
    <property type="match status" value="1"/>
</dbReference>
<dbReference type="PROSITE" id="PS51084">
    <property type="entry name" value="HIT_2"/>
    <property type="match status" value="1"/>
</dbReference>
<feature type="domain" description="HIT" evidence="4">
    <location>
        <begin position="4"/>
        <end position="111"/>
    </location>
</feature>
<dbReference type="PROSITE" id="PS00892">
    <property type="entry name" value="HIT_1"/>
    <property type="match status" value="1"/>
</dbReference>
<accession>A0A1G2EF60</accession>
<dbReference type="AlphaFoldDB" id="A0A1G2EF60"/>
<dbReference type="InterPro" id="IPR036265">
    <property type="entry name" value="HIT-like_sf"/>
</dbReference>
<dbReference type="InterPro" id="IPR001310">
    <property type="entry name" value="Histidine_triad_HIT"/>
</dbReference>
<dbReference type="GO" id="GO:0003824">
    <property type="term" value="F:catalytic activity"/>
    <property type="evidence" value="ECO:0007669"/>
    <property type="project" value="InterPro"/>
</dbReference>
<evidence type="ECO:0000256" key="1">
    <source>
        <dbReference type="PIRSR" id="PIRSR601310-1"/>
    </source>
</evidence>
<feature type="active site" description="Tele-AMP-histidine intermediate" evidence="1">
    <location>
        <position position="99"/>
    </location>
</feature>
<evidence type="ECO:0000256" key="2">
    <source>
        <dbReference type="PIRSR" id="PIRSR601310-3"/>
    </source>
</evidence>
<evidence type="ECO:0000256" key="3">
    <source>
        <dbReference type="PROSITE-ProRule" id="PRU00464"/>
    </source>
</evidence>
<organism evidence="5 6">
    <name type="scientific">Candidatus Nealsonbacteria bacterium RIFCSPLOWO2_01_FULL_43_32</name>
    <dbReference type="NCBI Taxonomy" id="1801672"/>
    <lineage>
        <taxon>Bacteria</taxon>
        <taxon>Candidatus Nealsoniibacteriota</taxon>
    </lineage>
</organism>
<protein>
    <submittedName>
        <fullName evidence="5">Histidine triad nucleotide-binding protein</fullName>
    </submittedName>
</protein>
<evidence type="ECO:0000313" key="5">
    <source>
        <dbReference type="EMBL" id="OGZ24242.1"/>
    </source>
</evidence>
<sequence>MPCLFCKIINKEMPAEIVYEDEKFSVIKDIKPVAPIHFLIMPKKHLVSVNQLTASDKELIGELFLAAKKVAQDAGVSASGYRLIFNIGEKAGQSIDHLHLHLLGGKTLPWP</sequence>
<dbReference type="Proteomes" id="UP000178647">
    <property type="component" value="Unassembled WGS sequence"/>
</dbReference>
<comment type="caution">
    <text evidence="5">The sequence shown here is derived from an EMBL/GenBank/DDBJ whole genome shotgun (WGS) entry which is preliminary data.</text>
</comment>
<feature type="short sequence motif" description="Histidine triad motif" evidence="2 3">
    <location>
        <begin position="97"/>
        <end position="101"/>
    </location>
</feature>
<dbReference type="PANTHER" id="PTHR23089">
    <property type="entry name" value="HISTIDINE TRIAD HIT PROTEIN"/>
    <property type="match status" value="1"/>
</dbReference>
<dbReference type="InterPro" id="IPR011146">
    <property type="entry name" value="HIT-like"/>
</dbReference>
<dbReference type="PRINTS" id="PR00332">
    <property type="entry name" value="HISTRIAD"/>
</dbReference>
<reference evidence="5 6" key="1">
    <citation type="journal article" date="2016" name="Nat. Commun.">
        <title>Thousands of microbial genomes shed light on interconnected biogeochemical processes in an aquifer system.</title>
        <authorList>
            <person name="Anantharaman K."/>
            <person name="Brown C.T."/>
            <person name="Hug L.A."/>
            <person name="Sharon I."/>
            <person name="Castelle C.J."/>
            <person name="Probst A.J."/>
            <person name="Thomas B.C."/>
            <person name="Singh A."/>
            <person name="Wilkins M.J."/>
            <person name="Karaoz U."/>
            <person name="Brodie E.L."/>
            <person name="Williams K.H."/>
            <person name="Hubbard S.S."/>
            <person name="Banfield J.F."/>
        </authorList>
    </citation>
    <scope>NUCLEOTIDE SEQUENCE [LARGE SCALE GENOMIC DNA]</scope>
</reference>
<gene>
    <name evidence="5" type="ORF">A2896_00120</name>
</gene>
<dbReference type="SUPFAM" id="SSF54197">
    <property type="entry name" value="HIT-like"/>
    <property type="match status" value="1"/>
</dbReference>
<evidence type="ECO:0000313" key="6">
    <source>
        <dbReference type="Proteomes" id="UP000178647"/>
    </source>
</evidence>
<dbReference type="EMBL" id="MHMH01000015">
    <property type="protein sequence ID" value="OGZ24242.1"/>
    <property type="molecule type" value="Genomic_DNA"/>
</dbReference>
<dbReference type="Gene3D" id="3.30.428.10">
    <property type="entry name" value="HIT-like"/>
    <property type="match status" value="1"/>
</dbReference>
<dbReference type="InterPro" id="IPR019808">
    <property type="entry name" value="Histidine_triad_CS"/>
</dbReference>
<proteinExistence type="predicted"/>
<dbReference type="Pfam" id="PF11969">
    <property type="entry name" value="DcpS_C"/>
    <property type="match status" value="1"/>
</dbReference>
<dbReference type="STRING" id="1801672.A2896_00120"/>
<name>A0A1G2EF60_9BACT</name>